<evidence type="ECO:0000256" key="1">
    <source>
        <dbReference type="ARBA" id="ARBA00023002"/>
    </source>
</evidence>
<evidence type="ECO:0000256" key="2">
    <source>
        <dbReference type="ARBA" id="ARBA00023604"/>
    </source>
</evidence>
<dbReference type="PANTHER" id="PTHR34598:SF3">
    <property type="entry name" value="OXIDOREDUCTASE AN1597"/>
    <property type="match status" value="1"/>
</dbReference>
<organism evidence="3 4">
    <name type="scientific">Zasmidium cellare</name>
    <name type="common">Wine cellar mold</name>
    <name type="synonym">Racodium cellare</name>
    <dbReference type="NCBI Taxonomy" id="395010"/>
    <lineage>
        <taxon>Eukaryota</taxon>
        <taxon>Fungi</taxon>
        <taxon>Dikarya</taxon>
        <taxon>Ascomycota</taxon>
        <taxon>Pezizomycotina</taxon>
        <taxon>Dothideomycetes</taxon>
        <taxon>Dothideomycetidae</taxon>
        <taxon>Mycosphaerellales</taxon>
        <taxon>Mycosphaerellaceae</taxon>
        <taxon>Zasmidium</taxon>
    </lineage>
</organism>
<dbReference type="EMBL" id="JAXOVC010000003">
    <property type="protein sequence ID" value="KAK4504430.1"/>
    <property type="molecule type" value="Genomic_DNA"/>
</dbReference>
<keyword evidence="1" id="KW-0560">Oxidoreductase</keyword>
<dbReference type="Proteomes" id="UP001305779">
    <property type="component" value="Unassembled WGS sequence"/>
</dbReference>
<dbReference type="InterPro" id="IPR044053">
    <property type="entry name" value="AsaB-like"/>
</dbReference>
<gene>
    <name evidence="3" type="ORF">PRZ48_005346</name>
</gene>
<evidence type="ECO:0000313" key="3">
    <source>
        <dbReference type="EMBL" id="KAK4504430.1"/>
    </source>
</evidence>
<accession>A0ABR0ET50</accession>
<evidence type="ECO:0000313" key="4">
    <source>
        <dbReference type="Proteomes" id="UP001305779"/>
    </source>
</evidence>
<reference evidence="3 4" key="1">
    <citation type="journal article" date="2023" name="G3 (Bethesda)">
        <title>A chromosome-level genome assembly of Zasmidium syzygii isolated from banana leaves.</title>
        <authorList>
            <person name="van Westerhoven A.C."/>
            <person name="Mehrabi R."/>
            <person name="Talebi R."/>
            <person name="Steentjes M.B.F."/>
            <person name="Corcolon B."/>
            <person name="Chong P.A."/>
            <person name="Kema G.H.J."/>
            <person name="Seidl M.F."/>
        </authorList>
    </citation>
    <scope>NUCLEOTIDE SEQUENCE [LARGE SCALE GENOMIC DNA]</scope>
    <source>
        <strain evidence="3 4">P124</strain>
    </source>
</reference>
<protein>
    <submittedName>
        <fullName evidence="3">Uncharacterized protein</fullName>
    </submittedName>
</protein>
<name>A0ABR0ET50_ZASCE</name>
<dbReference type="NCBIfam" id="NF041278">
    <property type="entry name" value="CmcJ_NvfI_EfuI"/>
    <property type="match status" value="1"/>
</dbReference>
<comment type="similarity">
    <text evidence="2">Belongs to the asaB hydroxylase/desaturase family.</text>
</comment>
<sequence>MSPPVNRTSVPATINYYLDPSLGGGETLSKLEPHEMQIHDIRGSEGDFTLDTHGFQVVQHGVRVDPEDFADDGRRENLYAETAGIVKKATGASRVMPISHLHRQQSHVDSVAAKSVSPDSMKTIGPAMVAHVDQSYQGAVALLNDKLASEAEKASRTRWAIVNVWIPLHFPVPREPLAVCDARSVDEQDLVEQALVFRGAFKSAFKGVSQGSGCGMWKVRYNSKHQWYYKSHLGTQEAILLKIFDSKLDGRARRCPHSAFKLPNQDEKAPARESVETRCLVFWDDQSAE</sequence>
<keyword evidence="4" id="KW-1185">Reference proteome</keyword>
<comment type="caution">
    <text evidence="3">The sequence shown here is derived from an EMBL/GenBank/DDBJ whole genome shotgun (WGS) entry which is preliminary data.</text>
</comment>
<dbReference type="PANTHER" id="PTHR34598">
    <property type="entry name" value="BLL6449 PROTEIN"/>
    <property type="match status" value="1"/>
</dbReference>
<proteinExistence type="inferred from homology"/>